<keyword evidence="5" id="KW-0653">Protein transport</keyword>
<keyword evidence="8" id="KW-0812">Transmembrane</keyword>
<name>A0A9P6K2L7_9FUNG</name>
<dbReference type="GO" id="GO:0000815">
    <property type="term" value="C:ESCRT III complex"/>
    <property type="evidence" value="ECO:0007669"/>
    <property type="project" value="TreeGrafter"/>
</dbReference>
<keyword evidence="4" id="KW-0967">Endosome</keyword>
<dbReference type="PANTHER" id="PTHR22761:SF5">
    <property type="entry name" value="CHARGED MULTIVESICULAR BODY PROTEIN 6"/>
    <property type="match status" value="1"/>
</dbReference>
<proteinExistence type="inferred from homology"/>
<feature type="transmembrane region" description="Helical" evidence="8">
    <location>
        <begin position="1118"/>
        <end position="1135"/>
    </location>
</feature>
<evidence type="ECO:0000256" key="4">
    <source>
        <dbReference type="ARBA" id="ARBA00022753"/>
    </source>
</evidence>
<feature type="compositionally biased region" description="Gly residues" evidence="7">
    <location>
        <begin position="273"/>
        <end position="292"/>
    </location>
</feature>
<accession>A0A9P6K2L7</accession>
<evidence type="ECO:0000256" key="1">
    <source>
        <dbReference type="ARBA" id="ARBA00004608"/>
    </source>
</evidence>
<feature type="transmembrane region" description="Helical" evidence="8">
    <location>
        <begin position="1170"/>
        <end position="1189"/>
    </location>
</feature>
<dbReference type="InterPro" id="IPR005024">
    <property type="entry name" value="Snf7_fam"/>
</dbReference>
<feature type="transmembrane region" description="Helical" evidence="8">
    <location>
        <begin position="935"/>
        <end position="954"/>
    </location>
</feature>
<evidence type="ECO:0000256" key="5">
    <source>
        <dbReference type="ARBA" id="ARBA00022927"/>
    </source>
</evidence>
<dbReference type="GO" id="GO:0015031">
    <property type="term" value="P:protein transport"/>
    <property type="evidence" value="ECO:0007669"/>
    <property type="project" value="UniProtKB-KW"/>
</dbReference>
<feature type="transmembrane region" description="Helical" evidence="8">
    <location>
        <begin position="1076"/>
        <end position="1097"/>
    </location>
</feature>
<dbReference type="Pfam" id="PF03357">
    <property type="entry name" value="Snf7"/>
    <property type="match status" value="1"/>
</dbReference>
<feature type="compositionally biased region" description="Low complexity" evidence="7">
    <location>
        <begin position="562"/>
        <end position="571"/>
    </location>
</feature>
<dbReference type="GO" id="GO:0006900">
    <property type="term" value="P:vesicle budding from membrane"/>
    <property type="evidence" value="ECO:0007669"/>
    <property type="project" value="TreeGrafter"/>
</dbReference>
<feature type="region of interest" description="Disordered" evidence="7">
    <location>
        <begin position="244"/>
        <end position="295"/>
    </location>
</feature>
<keyword evidence="10" id="KW-1185">Reference proteome</keyword>
<dbReference type="Gene3D" id="1.10.287.1060">
    <property type="entry name" value="ESAT-6-like"/>
    <property type="match status" value="1"/>
</dbReference>
<feature type="region of interest" description="Disordered" evidence="7">
    <location>
        <begin position="321"/>
        <end position="351"/>
    </location>
</feature>
<evidence type="ECO:0000313" key="9">
    <source>
        <dbReference type="EMBL" id="KAF9543995.1"/>
    </source>
</evidence>
<organism evidence="9 10">
    <name type="scientific">Mortierella hygrophila</name>
    <dbReference type="NCBI Taxonomy" id="979708"/>
    <lineage>
        <taxon>Eukaryota</taxon>
        <taxon>Fungi</taxon>
        <taxon>Fungi incertae sedis</taxon>
        <taxon>Mucoromycota</taxon>
        <taxon>Mortierellomycotina</taxon>
        <taxon>Mortierellomycetes</taxon>
        <taxon>Mortierellales</taxon>
        <taxon>Mortierellaceae</taxon>
        <taxon>Mortierella</taxon>
    </lineage>
</organism>
<gene>
    <name evidence="9" type="primary">VPS20</name>
    <name evidence="9" type="ORF">EC957_000264</name>
</gene>
<feature type="compositionally biased region" description="Polar residues" evidence="7">
    <location>
        <begin position="792"/>
        <end position="809"/>
    </location>
</feature>
<comment type="similarity">
    <text evidence="2">Belongs to the SNF7 family.</text>
</comment>
<keyword evidence="3" id="KW-0813">Transport</keyword>
<keyword evidence="8" id="KW-1133">Transmembrane helix</keyword>
<comment type="subcellular location">
    <subcellularLocation>
        <location evidence="1">Endosome membrane</location>
    </subcellularLocation>
</comment>
<comment type="caution">
    <text evidence="9">The sequence shown here is derived from an EMBL/GenBank/DDBJ whole genome shotgun (WGS) entry which is preliminary data.</text>
</comment>
<protein>
    <submittedName>
        <fullName evidence="9">Vacuolar protein sorting-associated protein 20</fullName>
    </submittedName>
</protein>
<feature type="compositionally biased region" description="Low complexity" evidence="7">
    <location>
        <begin position="327"/>
        <end position="349"/>
    </location>
</feature>
<reference evidence="9" key="1">
    <citation type="journal article" date="2020" name="Fungal Divers.">
        <title>Resolving the Mortierellaceae phylogeny through synthesis of multi-gene phylogenetics and phylogenomics.</title>
        <authorList>
            <person name="Vandepol N."/>
            <person name="Liber J."/>
            <person name="Desiro A."/>
            <person name="Na H."/>
            <person name="Kennedy M."/>
            <person name="Barry K."/>
            <person name="Grigoriev I.V."/>
            <person name="Miller A.N."/>
            <person name="O'Donnell K."/>
            <person name="Stajich J.E."/>
            <person name="Bonito G."/>
        </authorList>
    </citation>
    <scope>NUCLEOTIDE SEQUENCE</scope>
    <source>
        <strain evidence="9">NRRL 2591</strain>
    </source>
</reference>
<feature type="transmembrane region" description="Helical" evidence="8">
    <location>
        <begin position="1141"/>
        <end position="1158"/>
    </location>
</feature>
<sequence length="1357" mass="146492">MGSSSSKGAAAKITAHDRAILDLKVQRDKLRQYNKRLEGVVEKELRLAKGHLAKGEKQRALLALRRKKFQESLLEKTVLQMTNLDELTMSIEQAMVEKQVFAGLAAGNQVLKELHKEMSLADVEKLMDETADSIAYQNEIDELLSTRLSVADEEDIENELDLMIEEETKTLLPNIPVNALPELEQQPVEEAAFLLYIIISRRTTPPSQRLTQWLKAQSEADLLVETMASQGRCVVEGLHPCRRRDKMRKRQAAQRRRQQHCGESGREDTDSGSGSGQDGSGGSGGNGAGGGGEYDEEMAMDESWKRYQRQRPEDPATLVVTSTDNATNGTGNSGVSSSSSPETDPTTGTRIDREDIVAEKLWEYVVGWCFIGFIFVGAGLIICANFLVHEDPANTTPWSFDPEEGASLMDTIVAHIMKAALGIKDFEDQLMEHGIFVFIVGINGYVLVRQRVFGRRRGYEQELMRGGMMIPMETIKDVGGGAGYDLEGKTVVGGESLEIERDGEGFGEGKRDFYEDLHLHQGVAQGVERFTTTDQVSAQTGASAAIIGTGAGVGGSGPVENTSSSSTSTGSADPRPGTLPTTNSAAAGGSNPKETSTNHQHHTKDFPADGKKPTTAAAGTATCSPVNDDGNAPDFATMSFLAWFNYLQVGILIIEFLQLFSFPLRELMEFYNQAEKTSAMYEGAKTILDVFRTTATDAADGTVSSAATAGAGGGVGGGGSGIQYKGGILSIGNNTLFDFNPRNSSTQDEKSAERPTFALEITEDDAARAAGSASTVLDQHGEDEMELFRKNASPQTQNATDGSTTSTAHKTADGGAQKLGASVEWIKGNLHSWLPNITALMDNNTMDGLESGRFEELRDNLVNAAVGVALQGLGSTNSSTSSNITTLSAGGDPGTTKSPTDKIPGGNSSSGGDGDIVMQVVNSLGLQPSINTHDWYLLRFWSCFAAVVFGWLVALSIHAWNRRCRRLRREGRPHWNAISVGWVSCFIPVVSVLYLPILSTFLSSAACQSQAIHAYAHEKYAQQQEQALHERGGHNPKIQATSIFSSVIVTLLDPASTVAAPAPNTLLCTGPLVNPGLYLTASLFAYTLAYILFMVFLTSFERVPGKGEICFRPNGVAVLKNLGLLLAVDFLLIQSPAQRRFRGLVSIGIMLAMACYTIRMKPCYWNKINYWRTFSFSCVLYASLLVALLCPSPPVLEKKSNTGGSTKAERERYREEVGRWVMSPHLKMGEGGENTWMVMGKAGGGPKVMLAWIAAGWVLLVIVFVVVERVFLRHWTKKVAVVSVPVQFVMRSQPVGVGLLADGYGGYRGLDMFGRGVSVGGGGGGMYTNPGIAGSHWSVVDLSQTPEVRRSKALSSS</sequence>
<dbReference type="Proteomes" id="UP000723463">
    <property type="component" value="Unassembled WGS sequence"/>
</dbReference>
<dbReference type="GO" id="GO:0005771">
    <property type="term" value="C:multivesicular body"/>
    <property type="evidence" value="ECO:0007669"/>
    <property type="project" value="TreeGrafter"/>
</dbReference>
<keyword evidence="6 8" id="KW-0472">Membrane</keyword>
<evidence type="ECO:0000313" key="10">
    <source>
        <dbReference type="Proteomes" id="UP000723463"/>
    </source>
</evidence>
<feature type="region of interest" description="Disordered" evidence="7">
    <location>
        <begin position="876"/>
        <end position="912"/>
    </location>
</feature>
<feature type="transmembrane region" description="Helical" evidence="8">
    <location>
        <begin position="975"/>
        <end position="995"/>
    </location>
</feature>
<feature type="compositionally biased region" description="Low complexity" evidence="7">
    <location>
        <begin position="876"/>
        <end position="888"/>
    </location>
</feature>
<feature type="compositionally biased region" description="Basic and acidic residues" evidence="7">
    <location>
        <begin position="603"/>
        <end position="612"/>
    </location>
</feature>
<dbReference type="PANTHER" id="PTHR22761">
    <property type="entry name" value="CHARGED MULTIVESICULAR BODY PROTEIN"/>
    <property type="match status" value="1"/>
</dbReference>
<evidence type="ECO:0000256" key="8">
    <source>
        <dbReference type="SAM" id="Phobius"/>
    </source>
</evidence>
<feature type="compositionally biased region" description="Basic residues" evidence="7">
    <location>
        <begin position="244"/>
        <end position="259"/>
    </location>
</feature>
<evidence type="ECO:0000256" key="3">
    <source>
        <dbReference type="ARBA" id="ARBA00022448"/>
    </source>
</evidence>
<evidence type="ECO:0000256" key="6">
    <source>
        <dbReference type="ARBA" id="ARBA00023136"/>
    </source>
</evidence>
<evidence type="ECO:0000256" key="2">
    <source>
        <dbReference type="ARBA" id="ARBA00006190"/>
    </source>
</evidence>
<feature type="transmembrane region" description="Helical" evidence="8">
    <location>
        <begin position="361"/>
        <end position="388"/>
    </location>
</feature>
<feature type="transmembrane region" description="Helical" evidence="8">
    <location>
        <begin position="430"/>
        <end position="448"/>
    </location>
</feature>
<feature type="transmembrane region" description="Helical" evidence="8">
    <location>
        <begin position="640"/>
        <end position="660"/>
    </location>
</feature>
<dbReference type="EMBL" id="JAAAXW010000100">
    <property type="protein sequence ID" value="KAF9543995.1"/>
    <property type="molecule type" value="Genomic_DNA"/>
</dbReference>
<evidence type="ECO:0000256" key="7">
    <source>
        <dbReference type="SAM" id="MobiDB-lite"/>
    </source>
</evidence>
<feature type="region of interest" description="Disordered" evidence="7">
    <location>
        <begin position="791"/>
        <end position="815"/>
    </location>
</feature>
<dbReference type="GO" id="GO:0032511">
    <property type="term" value="P:late endosome to vacuole transport via multivesicular body sorting pathway"/>
    <property type="evidence" value="ECO:0007669"/>
    <property type="project" value="TreeGrafter"/>
</dbReference>
<feature type="transmembrane region" description="Helical" evidence="8">
    <location>
        <begin position="1249"/>
        <end position="1267"/>
    </location>
</feature>
<feature type="region of interest" description="Disordered" evidence="7">
    <location>
        <begin position="549"/>
        <end position="629"/>
    </location>
</feature>